<protein>
    <submittedName>
        <fullName evidence="2">Uncharacterized protein</fullName>
    </submittedName>
</protein>
<keyword evidence="3" id="KW-1185">Reference proteome</keyword>
<feature type="transmembrane region" description="Helical" evidence="1">
    <location>
        <begin position="40"/>
        <end position="59"/>
    </location>
</feature>
<accession>A0A7J9K738</accession>
<reference evidence="2 3" key="1">
    <citation type="journal article" date="2019" name="Genome Biol. Evol.">
        <title>Insights into the evolution of the New World diploid cottons (Gossypium, subgenus Houzingenia) based on genome sequencing.</title>
        <authorList>
            <person name="Grover C.E."/>
            <person name="Arick M.A. 2nd"/>
            <person name="Thrash A."/>
            <person name="Conover J.L."/>
            <person name="Sanders W.S."/>
            <person name="Peterson D.G."/>
            <person name="Frelichowski J.E."/>
            <person name="Scheffler J.A."/>
            <person name="Scheffler B.E."/>
            <person name="Wendel J.F."/>
        </authorList>
    </citation>
    <scope>NUCLEOTIDE SEQUENCE [LARGE SCALE GENOMIC DNA]</scope>
    <source>
        <strain evidence="2">6</strain>
        <tissue evidence="2">Leaf</tissue>
    </source>
</reference>
<dbReference type="AlphaFoldDB" id="A0A7J9K738"/>
<dbReference type="Pfam" id="PF11820">
    <property type="entry name" value="DUF3339"/>
    <property type="match status" value="1"/>
</dbReference>
<comment type="caution">
    <text evidence="2">The sequence shown here is derived from an EMBL/GenBank/DDBJ whole genome shotgun (WGS) entry which is preliminary data.</text>
</comment>
<keyword evidence="1" id="KW-1133">Transmembrane helix</keyword>
<dbReference type="InterPro" id="IPR021775">
    <property type="entry name" value="DUF3339"/>
</dbReference>
<organism evidence="2 3">
    <name type="scientific">Gossypium armourianum</name>
    <dbReference type="NCBI Taxonomy" id="34283"/>
    <lineage>
        <taxon>Eukaryota</taxon>
        <taxon>Viridiplantae</taxon>
        <taxon>Streptophyta</taxon>
        <taxon>Embryophyta</taxon>
        <taxon>Tracheophyta</taxon>
        <taxon>Spermatophyta</taxon>
        <taxon>Magnoliopsida</taxon>
        <taxon>eudicotyledons</taxon>
        <taxon>Gunneridae</taxon>
        <taxon>Pentapetalae</taxon>
        <taxon>rosids</taxon>
        <taxon>malvids</taxon>
        <taxon>Malvales</taxon>
        <taxon>Malvaceae</taxon>
        <taxon>Malvoideae</taxon>
        <taxon>Gossypium</taxon>
    </lineage>
</organism>
<keyword evidence="1" id="KW-0472">Membrane</keyword>
<evidence type="ECO:0000256" key="1">
    <source>
        <dbReference type="SAM" id="Phobius"/>
    </source>
</evidence>
<proteinExistence type="predicted"/>
<keyword evidence="1" id="KW-0812">Transmembrane</keyword>
<evidence type="ECO:0000313" key="3">
    <source>
        <dbReference type="Proteomes" id="UP000593575"/>
    </source>
</evidence>
<dbReference type="PANTHER" id="PTHR33128">
    <property type="entry name" value="OS05G0103400 PROTEIN"/>
    <property type="match status" value="1"/>
</dbReference>
<gene>
    <name evidence="2" type="ORF">Goarm_002092</name>
</gene>
<dbReference type="Proteomes" id="UP000593575">
    <property type="component" value="Unassembled WGS sequence"/>
</dbReference>
<name>A0A7J9K738_9ROSI</name>
<sequence>MADWAPVLIGVVLFVLLSPGLLFSFPGNSKQLEFGSMKTNGKAIAIHTLLFFAIYAVLIQQPSTHGLSIAILGRPEACYCQDNVVPKRFTQPHLIYVLEEILCRKQRKRDVGRLGASSGGSGAVCVVFTRVAVSAAWKQKSSGIC</sequence>
<dbReference type="PANTHER" id="PTHR33128:SF6">
    <property type="entry name" value="TRANSMEMBRANE PROTEIN"/>
    <property type="match status" value="1"/>
</dbReference>
<evidence type="ECO:0000313" key="2">
    <source>
        <dbReference type="EMBL" id="MBA0842253.1"/>
    </source>
</evidence>
<dbReference type="EMBL" id="JABFAE010000012">
    <property type="protein sequence ID" value="MBA0842253.1"/>
    <property type="molecule type" value="Genomic_DNA"/>
</dbReference>